<feature type="domain" description="SAWADEE" evidence="1">
    <location>
        <begin position="9"/>
        <end position="144"/>
    </location>
</feature>
<organism evidence="2 3">
    <name type="scientific">Tagetes erecta</name>
    <name type="common">African marigold</name>
    <dbReference type="NCBI Taxonomy" id="13708"/>
    <lineage>
        <taxon>Eukaryota</taxon>
        <taxon>Viridiplantae</taxon>
        <taxon>Streptophyta</taxon>
        <taxon>Embryophyta</taxon>
        <taxon>Tracheophyta</taxon>
        <taxon>Spermatophyta</taxon>
        <taxon>Magnoliopsida</taxon>
        <taxon>eudicotyledons</taxon>
        <taxon>Gunneridae</taxon>
        <taxon>Pentapetalae</taxon>
        <taxon>asterids</taxon>
        <taxon>campanulids</taxon>
        <taxon>Asterales</taxon>
        <taxon>Asteraceae</taxon>
        <taxon>Asteroideae</taxon>
        <taxon>Heliantheae alliance</taxon>
        <taxon>Tageteae</taxon>
        <taxon>Tagetes</taxon>
    </lineage>
</organism>
<accession>A0AAD8PBM2</accession>
<dbReference type="AlphaFoldDB" id="A0AAD8PBM2"/>
<dbReference type="Pfam" id="PF16719">
    <property type="entry name" value="SAWADEE"/>
    <property type="match status" value="1"/>
</dbReference>
<proteinExistence type="predicted"/>
<dbReference type="InterPro" id="IPR032001">
    <property type="entry name" value="SAWADEE_dom"/>
</dbReference>
<evidence type="ECO:0000313" key="2">
    <source>
        <dbReference type="EMBL" id="KAK1439756.1"/>
    </source>
</evidence>
<reference evidence="2" key="1">
    <citation type="journal article" date="2023" name="bioRxiv">
        <title>Improved chromosome-level genome assembly for marigold (Tagetes erecta).</title>
        <authorList>
            <person name="Jiang F."/>
            <person name="Yuan L."/>
            <person name="Wang S."/>
            <person name="Wang H."/>
            <person name="Xu D."/>
            <person name="Wang A."/>
            <person name="Fan W."/>
        </authorList>
    </citation>
    <scope>NUCLEOTIDE SEQUENCE</scope>
    <source>
        <strain evidence="2">WSJ</strain>
        <tissue evidence="2">Leaf</tissue>
    </source>
</reference>
<comment type="caution">
    <text evidence="2">The sequence shown here is derived from an EMBL/GenBank/DDBJ whole genome shotgun (WGS) entry which is preliminary data.</text>
</comment>
<dbReference type="GO" id="GO:0003682">
    <property type="term" value="F:chromatin binding"/>
    <property type="evidence" value="ECO:0007669"/>
    <property type="project" value="InterPro"/>
</dbReference>
<dbReference type="Gene3D" id="2.30.30.140">
    <property type="match status" value="1"/>
</dbReference>
<sequence length="401" mass="46247">MSISGDLNFNLEYRSKEDDAWYTCGVILEHGNKLRVKFKDFVQSYNDEFFSISDLYNNDEIERFVRRFRPQSKPINHNECSTLTQGFMVCAAYSHDKQMRYFDAIVGAVCYKEHTPEKCLCTYLLFWQHGPEEGNTTSTNLDDIYFIKHGPVDPTVANFAKLAKEKVKKSSFEFTLIPKNTLLSRKASSNETITKSQTSFSEFGSTGHSSFVGFSAGRESSCPELSDQDRDLGGVKERDSHHFILLENLEKNLCPLIMMDFLHEKTLITAQAYVFPSLLAETFARGAILVDSKAKLKRIYEFINNPNHFIVSSSGRPWVVSEDKLRTGTFNTNLQSFRPKYEKYNSKNDLKVVRLGTDEYKEAKRLKDLYLEFRNHLNGLLRRLAKEEEDKKKKHDPFSAN</sequence>
<dbReference type="PANTHER" id="PTHR36384:SF1">
    <property type="entry name" value="SAWADEE PROTEIN"/>
    <property type="match status" value="1"/>
</dbReference>
<name>A0AAD8PBM2_TARER</name>
<gene>
    <name evidence="2" type="ORF">QVD17_05576</name>
</gene>
<dbReference type="Proteomes" id="UP001229421">
    <property type="component" value="Unassembled WGS sequence"/>
</dbReference>
<dbReference type="EMBL" id="JAUHHV010000001">
    <property type="protein sequence ID" value="KAK1439756.1"/>
    <property type="molecule type" value="Genomic_DNA"/>
</dbReference>
<dbReference type="PANTHER" id="PTHR36384">
    <property type="entry name" value="SAWADEE PROTEIN"/>
    <property type="match status" value="1"/>
</dbReference>
<evidence type="ECO:0000313" key="3">
    <source>
        <dbReference type="Proteomes" id="UP001229421"/>
    </source>
</evidence>
<evidence type="ECO:0000259" key="1">
    <source>
        <dbReference type="Pfam" id="PF16719"/>
    </source>
</evidence>
<protein>
    <recommendedName>
        <fullName evidence="1">SAWADEE domain-containing protein</fullName>
    </recommendedName>
</protein>
<keyword evidence="3" id="KW-1185">Reference proteome</keyword>